<dbReference type="RefSeq" id="XP_047843140.1">
    <property type="nucleotide sequence ID" value="XM_047987156.1"/>
</dbReference>
<accession>A0A9Q8QF38</accession>
<keyword evidence="2" id="KW-0012">Acyltransferase</keyword>
<organism evidence="2 3">
    <name type="scientific">Purpureocillium takamizusanense</name>
    <dbReference type="NCBI Taxonomy" id="2060973"/>
    <lineage>
        <taxon>Eukaryota</taxon>
        <taxon>Fungi</taxon>
        <taxon>Dikarya</taxon>
        <taxon>Ascomycota</taxon>
        <taxon>Pezizomycotina</taxon>
        <taxon>Sordariomycetes</taxon>
        <taxon>Hypocreomycetidae</taxon>
        <taxon>Hypocreales</taxon>
        <taxon>Ophiocordycipitaceae</taxon>
        <taxon>Purpureocillium</taxon>
    </lineage>
</organism>
<reference evidence="2" key="1">
    <citation type="submission" date="2021-11" db="EMBL/GenBank/DDBJ databases">
        <title>Purpureocillium_takamizusanense_genome.</title>
        <authorList>
            <person name="Nguyen N.-H."/>
        </authorList>
    </citation>
    <scope>NUCLEOTIDE SEQUENCE</scope>
    <source>
        <strain evidence="2">PT3</strain>
    </source>
</reference>
<name>A0A9Q8QF38_9HYPO</name>
<protein>
    <submittedName>
        <fullName evidence="2">Protein S-acyltransferase</fullName>
        <ecNumber evidence="2">2.3.1.225</ecNumber>
    </submittedName>
</protein>
<dbReference type="InterPro" id="IPR013087">
    <property type="entry name" value="Znf_C2H2_type"/>
</dbReference>
<dbReference type="PROSITE" id="PS00028">
    <property type="entry name" value="ZINC_FINGER_C2H2_1"/>
    <property type="match status" value="1"/>
</dbReference>
<dbReference type="EC" id="2.3.1.225" evidence="2"/>
<dbReference type="Proteomes" id="UP000829364">
    <property type="component" value="Chromosome 5"/>
</dbReference>
<keyword evidence="2" id="KW-0808">Transferase</keyword>
<dbReference type="GO" id="GO:0019706">
    <property type="term" value="F:protein-cysteine S-palmitoyltransferase activity"/>
    <property type="evidence" value="ECO:0007669"/>
    <property type="project" value="UniProtKB-EC"/>
</dbReference>
<dbReference type="AlphaFoldDB" id="A0A9Q8QF38"/>
<evidence type="ECO:0000259" key="1">
    <source>
        <dbReference type="PROSITE" id="PS00028"/>
    </source>
</evidence>
<feature type="domain" description="C2H2-type" evidence="1">
    <location>
        <begin position="43"/>
        <end position="65"/>
    </location>
</feature>
<evidence type="ECO:0000313" key="2">
    <source>
        <dbReference type="EMBL" id="UNI19659.1"/>
    </source>
</evidence>
<dbReference type="GeneID" id="72067782"/>
<proteinExistence type="predicted"/>
<dbReference type="OrthoDB" id="8117402at2759"/>
<gene>
    <name evidence="2" type="ORF">JDV02_005833</name>
</gene>
<dbReference type="EMBL" id="CP086358">
    <property type="protein sequence ID" value="UNI19659.1"/>
    <property type="molecule type" value="Genomic_DNA"/>
</dbReference>
<dbReference type="KEGG" id="ptkz:JDV02_005833"/>
<evidence type="ECO:0000313" key="3">
    <source>
        <dbReference type="Proteomes" id="UP000829364"/>
    </source>
</evidence>
<keyword evidence="3" id="KW-1185">Reference proteome</keyword>
<sequence length="611" mass="66726">MPSGLQVDGRYYCKPCKCAFAEWDTYFEHVKVMRAKRDPRHICCIHCGQRFKTERAQGKHVLECHPQPQQLKCAGCGDGPFASASALLRHIEGKKCPRVTSAMLNQKAEERTKFTRDLEAMTHRRVRGNFADYINPGKPGYYKGDIWETNDNGSAPAALDARGVWEVEQIARDGTLLVDHQMQPFSGLTELDEIARQSAKRVESSAGSNVKDVTPSDLWEDTTNSVAGGHAKNNASGSLKDTASNLADFLRRRDVASEGSNTGSALRAKDNVMAWTVDDAATSQAGTEAPTLLGGSGVKDWLFESKKPDSAKGQSTETLPSRRIATWIDSVAIKRGANAATSTPTSMKEENWLVKQDVSSDLPGYLRAASNQSDSTSELISLAGTSTPRLPGSLGVADWSLAASDKAASTSGALIDLPSHETAKTDETKGVWSLDPNVVSTRWPTAEEMASIPEQDLNPTYDSKHPLHPDNPAFKIERCRNLYNGYTCPMPFCYKVFNGANGGRALIGHLRGSSHGSEKITCPRCHKLFKTRASALAHAEAINSRCSTRHSKDYDAYVDQLTSGLVNVNLDRNMDGTKIYITPESAWDEYGGPKGVVQASKQPAHQKVEFW</sequence>